<keyword evidence="10" id="KW-1185">Reference proteome</keyword>
<keyword evidence="4" id="KW-0125">Carotenoid biosynthesis</keyword>
<evidence type="ECO:0000313" key="9">
    <source>
        <dbReference type="EMBL" id="MBE9404803.1"/>
    </source>
</evidence>
<dbReference type="InterPro" id="IPR017825">
    <property type="entry name" value="Lycopene_cyclase_dom"/>
</dbReference>
<evidence type="ECO:0000256" key="1">
    <source>
        <dbReference type="ARBA" id="ARBA00004141"/>
    </source>
</evidence>
<proteinExistence type="predicted"/>
<feature type="transmembrane region" description="Helical" evidence="8">
    <location>
        <begin position="43"/>
        <end position="65"/>
    </location>
</feature>
<keyword evidence="6 8" id="KW-0472">Membrane</keyword>
<comment type="caution">
    <text evidence="9">The sequence shown here is derived from an EMBL/GenBank/DDBJ whole genome shotgun (WGS) entry which is preliminary data.</text>
</comment>
<evidence type="ECO:0000256" key="4">
    <source>
        <dbReference type="ARBA" id="ARBA00022746"/>
    </source>
</evidence>
<comment type="pathway">
    <text evidence="2">Carotenoid biosynthesis.</text>
</comment>
<dbReference type="EMBL" id="JADEYR010000014">
    <property type="protein sequence ID" value="MBE9404803.1"/>
    <property type="molecule type" value="Genomic_DNA"/>
</dbReference>
<protein>
    <submittedName>
        <fullName evidence="9">Lycopene cyclase domain-containing protein</fullName>
    </submittedName>
</protein>
<gene>
    <name evidence="9" type="ORF">IOE58_11635</name>
</gene>
<dbReference type="NCBIfam" id="TIGR03462">
    <property type="entry name" value="CarR_dom_SF"/>
    <property type="match status" value="1"/>
</dbReference>
<comment type="subcellular location">
    <subcellularLocation>
        <location evidence="1">Membrane</location>
        <topology evidence="1">Multi-pass membrane protein</topology>
    </subcellularLocation>
</comment>
<keyword evidence="5 8" id="KW-1133">Transmembrane helix</keyword>
<keyword evidence="3 8" id="KW-0812">Transmembrane</keyword>
<evidence type="ECO:0000256" key="8">
    <source>
        <dbReference type="SAM" id="Phobius"/>
    </source>
</evidence>
<feature type="transmembrane region" description="Helical" evidence="8">
    <location>
        <begin position="6"/>
        <end position="23"/>
    </location>
</feature>
<evidence type="ECO:0000256" key="6">
    <source>
        <dbReference type="ARBA" id="ARBA00023136"/>
    </source>
</evidence>
<feature type="transmembrane region" description="Helical" evidence="8">
    <location>
        <begin position="85"/>
        <end position="105"/>
    </location>
</feature>
<sequence>MEFVTSWAYLAAIIASSGCMLLLDHRFRLYLFRDRRRALRVQAAGVGLLLVWDLVCIALGVFARGEGPYLSGYEIVPHLTIEEPFFLWFLCHLTMVVATGADRLLCARAGGRDGAAASGAGSAGRTGAA</sequence>
<name>A0ABR9W6B3_9MICO</name>
<keyword evidence="7" id="KW-0413">Isomerase</keyword>
<evidence type="ECO:0000313" key="10">
    <source>
        <dbReference type="Proteomes" id="UP000644727"/>
    </source>
</evidence>
<evidence type="ECO:0000256" key="5">
    <source>
        <dbReference type="ARBA" id="ARBA00022989"/>
    </source>
</evidence>
<dbReference type="Proteomes" id="UP000644727">
    <property type="component" value="Unassembled WGS sequence"/>
</dbReference>
<evidence type="ECO:0000256" key="7">
    <source>
        <dbReference type="ARBA" id="ARBA00023235"/>
    </source>
</evidence>
<organism evidence="9 10">
    <name type="scientific">Brachybacterium epidermidis</name>
    <dbReference type="NCBI Taxonomy" id="2781983"/>
    <lineage>
        <taxon>Bacteria</taxon>
        <taxon>Bacillati</taxon>
        <taxon>Actinomycetota</taxon>
        <taxon>Actinomycetes</taxon>
        <taxon>Micrococcales</taxon>
        <taxon>Dermabacteraceae</taxon>
        <taxon>Brachybacterium</taxon>
    </lineage>
</organism>
<accession>A0ABR9W6B3</accession>
<evidence type="ECO:0000256" key="2">
    <source>
        <dbReference type="ARBA" id="ARBA00004829"/>
    </source>
</evidence>
<evidence type="ECO:0000256" key="3">
    <source>
        <dbReference type="ARBA" id="ARBA00022692"/>
    </source>
</evidence>
<reference evidence="9 10" key="1">
    <citation type="submission" date="2020-10" db="EMBL/GenBank/DDBJ databases">
        <title>Draft genome and description of Brachybacterium epidermidis sp nov.</title>
        <authorList>
            <person name="Boxberger M."/>
            <person name="La Scola B."/>
        </authorList>
    </citation>
    <scope>NUCLEOTIDE SEQUENCE [LARGE SCALE GENOMIC DNA]</scope>
    <source>
        <strain evidence="9 10">Marseille-Q2903</strain>
    </source>
</reference>